<dbReference type="Proteomes" id="UP000639772">
    <property type="component" value="Chromosome 1"/>
</dbReference>
<name>A0A835VN94_VANPL</name>
<sequence length="91" mass="10053">MVVRLTRTPQAGNKWLRAGGAFSAHLELRWRKRRLAKGRQARAEAGAEARGNRGVDVRSTTIFCKAKTTQHAKPSSAKNVKLLMPLLSDAE</sequence>
<evidence type="ECO:0000313" key="1">
    <source>
        <dbReference type="EMBL" id="KAG0503183.1"/>
    </source>
</evidence>
<comment type="caution">
    <text evidence="1">The sequence shown here is derived from an EMBL/GenBank/DDBJ whole genome shotgun (WGS) entry which is preliminary data.</text>
</comment>
<accession>A0A835VN94</accession>
<gene>
    <name evidence="1" type="ORF">HPP92_003255</name>
</gene>
<dbReference type="EMBL" id="JADCNM010000001">
    <property type="protein sequence ID" value="KAG0503183.1"/>
    <property type="molecule type" value="Genomic_DNA"/>
</dbReference>
<organism evidence="1 2">
    <name type="scientific">Vanilla planifolia</name>
    <name type="common">Vanilla</name>
    <dbReference type="NCBI Taxonomy" id="51239"/>
    <lineage>
        <taxon>Eukaryota</taxon>
        <taxon>Viridiplantae</taxon>
        <taxon>Streptophyta</taxon>
        <taxon>Embryophyta</taxon>
        <taxon>Tracheophyta</taxon>
        <taxon>Spermatophyta</taxon>
        <taxon>Magnoliopsida</taxon>
        <taxon>Liliopsida</taxon>
        <taxon>Asparagales</taxon>
        <taxon>Orchidaceae</taxon>
        <taxon>Vanilloideae</taxon>
        <taxon>Vanilleae</taxon>
        <taxon>Vanilla</taxon>
    </lineage>
</organism>
<evidence type="ECO:0000313" key="2">
    <source>
        <dbReference type="Proteomes" id="UP000639772"/>
    </source>
</evidence>
<dbReference type="AlphaFoldDB" id="A0A835VN94"/>
<proteinExistence type="predicted"/>
<protein>
    <submittedName>
        <fullName evidence="1">Uncharacterized protein</fullName>
    </submittedName>
</protein>
<reference evidence="1 2" key="1">
    <citation type="journal article" date="2020" name="Nat. Food">
        <title>A phased Vanilla planifolia genome enables genetic improvement of flavour and production.</title>
        <authorList>
            <person name="Hasing T."/>
            <person name="Tang H."/>
            <person name="Brym M."/>
            <person name="Khazi F."/>
            <person name="Huang T."/>
            <person name="Chambers A.H."/>
        </authorList>
    </citation>
    <scope>NUCLEOTIDE SEQUENCE [LARGE SCALE GENOMIC DNA]</scope>
    <source>
        <tissue evidence="1">Leaf</tissue>
    </source>
</reference>